<dbReference type="Gene3D" id="3.50.50.60">
    <property type="entry name" value="FAD/NAD(P)-binding domain"/>
    <property type="match status" value="2"/>
</dbReference>
<reference evidence="7" key="1">
    <citation type="submission" date="2012-06" db="EMBL/GenBank/DDBJ databases">
        <title>The genome sequence of Coniosporium apollinis CBS 100218.</title>
        <authorList>
            <consortium name="The Broad Institute Genome Sequencing Platform"/>
            <person name="Cuomo C."/>
            <person name="Gorbushina A."/>
            <person name="Noack S."/>
            <person name="Walker B."/>
            <person name="Young S.K."/>
            <person name="Zeng Q."/>
            <person name="Gargeya S."/>
            <person name="Fitzgerald M."/>
            <person name="Haas B."/>
            <person name="Abouelleil A."/>
            <person name="Alvarado L."/>
            <person name="Arachchi H.M."/>
            <person name="Berlin A.M."/>
            <person name="Chapman S.B."/>
            <person name="Goldberg J."/>
            <person name="Griggs A."/>
            <person name="Gujja S."/>
            <person name="Hansen M."/>
            <person name="Howarth C."/>
            <person name="Imamovic A."/>
            <person name="Larimer J."/>
            <person name="McCowan C."/>
            <person name="Montmayeur A."/>
            <person name="Murphy C."/>
            <person name="Neiman D."/>
            <person name="Pearson M."/>
            <person name="Priest M."/>
            <person name="Roberts A."/>
            <person name="Saif S."/>
            <person name="Shea T."/>
            <person name="Sisk P."/>
            <person name="Sykes S."/>
            <person name="Wortman J."/>
            <person name="Nusbaum C."/>
            <person name="Birren B."/>
        </authorList>
    </citation>
    <scope>NUCLEOTIDE SEQUENCE [LARGE SCALE GENOMIC DNA]</scope>
    <source>
        <strain evidence="7">CBS 100218</strain>
    </source>
</reference>
<evidence type="ECO:0000256" key="1">
    <source>
        <dbReference type="ARBA" id="ARBA00010139"/>
    </source>
</evidence>
<dbReference type="RefSeq" id="XP_007779824.1">
    <property type="nucleotide sequence ID" value="XM_007781634.1"/>
</dbReference>
<evidence type="ECO:0000256" key="2">
    <source>
        <dbReference type="ARBA" id="ARBA00022630"/>
    </source>
</evidence>
<dbReference type="InterPro" id="IPR036188">
    <property type="entry name" value="FAD/NAD-bd_sf"/>
</dbReference>
<proteinExistence type="inferred from homology"/>
<dbReference type="GO" id="GO:0004499">
    <property type="term" value="F:N,N-dimethylaniline monooxygenase activity"/>
    <property type="evidence" value="ECO:0007669"/>
    <property type="project" value="InterPro"/>
</dbReference>
<dbReference type="HOGENOM" id="CLU_006937_7_1_1"/>
<dbReference type="OrthoDB" id="74360at2759"/>
<comment type="similarity">
    <text evidence="1">Belongs to the FAD-binding monooxygenase family.</text>
</comment>
<evidence type="ECO:0000313" key="6">
    <source>
        <dbReference type="EMBL" id="EON64507.1"/>
    </source>
</evidence>
<dbReference type="AlphaFoldDB" id="R7YRH3"/>
<dbReference type="GeneID" id="19901051"/>
<dbReference type="GO" id="GO:0050660">
    <property type="term" value="F:flavin adenine dinucleotide binding"/>
    <property type="evidence" value="ECO:0007669"/>
    <property type="project" value="InterPro"/>
</dbReference>
<evidence type="ECO:0000313" key="7">
    <source>
        <dbReference type="Proteomes" id="UP000016924"/>
    </source>
</evidence>
<keyword evidence="5" id="KW-0472">Membrane</keyword>
<evidence type="ECO:0000256" key="5">
    <source>
        <dbReference type="SAM" id="Phobius"/>
    </source>
</evidence>
<feature type="transmembrane region" description="Helical" evidence="5">
    <location>
        <begin position="549"/>
        <end position="567"/>
    </location>
</feature>
<dbReference type="InterPro" id="IPR051209">
    <property type="entry name" value="FAD-bind_Monooxygenase_sf"/>
</dbReference>
<dbReference type="STRING" id="1168221.R7YRH3"/>
<keyword evidence="2" id="KW-0285">Flavoprotein</keyword>
<evidence type="ECO:0000256" key="3">
    <source>
        <dbReference type="ARBA" id="ARBA00022827"/>
    </source>
</evidence>
<evidence type="ECO:0008006" key="8">
    <source>
        <dbReference type="Google" id="ProtNLM"/>
    </source>
</evidence>
<keyword evidence="7" id="KW-1185">Reference proteome</keyword>
<dbReference type="OMA" id="WNTGGCT"/>
<keyword evidence="3" id="KW-0274">FAD</keyword>
<keyword evidence="5" id="KW-0812">Transmembrane</keyword>
<dbReference type="SUPFAM" id="SSF51905">
    <property type="entry name" value="FAD/NAD(P)-binding domain"/>
    <property type="match status" value="2"/>
</dbReference>
<keyword evidence="5" id="KW-1133">Transmembrane helix</keyword>
<dbReference type="EMBL" id="JH767568">
    <property type="protein sequence ID" value="EON64507.1"/>
    <property type="molecule type" value="Genomic_DNA"/>
</dbReference>
<dbReference type="PANTHER" id="PTHR42877:SF4">
    <property type="entry name" value="FAD_NAD(P)-BINDING DOMAIN-CONTAINING PROTEIN-RELATED"/>
    <property type="match status" value="1"/>
</dbReference>
<dbReference type="Pfam" id="PF00743">
    <property type="entry name" value="FMO-like"/>
    <property type="match status" value="1"/>
</dbReference>
<dbReference type="eggNOG" id="KOG1399">
    <property type="taxonomic scope" value="Eukaryota"/>
</dbReference>
<organism evidence="6 7">
    <name type="scientific">Coniosporium apollinis (strain CBS 100218)</name>
    <name type="common">Rock-inhabiting black yeast</name>
    <dbReference type="NCBI Taxonomy" id="1168221"/>
    <lineage>
        <taxon>Eukaryota</taxon>
        <taxon>Fungi</taxon>
        <taxon>Dikarya</taxon>
        <taxon>Ascomycota</taxon>
        <taxon>Pezizomycotina</taxon>
        <taxon>Dothideomycetes</taxon>
        <taxon>Dothideomycetes incertae sedis</taxon>
        <taxon>Coniosporium</taxon>
    </lineage>
</organism>
<sequence>MVVSVSRDRPWPEVPSGNKDFTQAAVVIIGAGISAGMCMAIDLIKRNKCHNFVIVEKSSGVGGTWHDNKYPGCCCDVWSMLYSYSFEQNPDWTREYPGQEEILAYLQAVAEKYGLYKYIRFNTAVEEARWDDAEQKWKVDVKVIGAKDSEFSPAYTITSDYLVSAVGQLNSPKYPQIPGLDTFKGKKMHSARWDWSYGLEGKKIAVIGNGATAAQIIPEVVKVASRTTVYQRSPNWVIPRADAPNSALKRAVFKYLPPVRWRVRAMQMDFRESFFDAVTDKDSKFAQDIRDWCIGQMHAALPNQPELWAKLTPDYSPGCKRVIISDDYYPALALPNVRLETRAISQITESGIEVEGGDAEDYDLIVLATGFRTVEFMHPINIVGANGRSIKDIWKGGARALYGTTVEDLPNFGMFYGPNTNLGHNSIILMIEAQSRYLNAMVRAVLDAKRQGKKLALKPRPERVKEYNDEVQEILDKSSFADPSCNSWYKNEEGRITNNWSGTVIEYQDMLSKVNWDDYIAEGSGAEMVKGKGETKLGRVQEETSVSNMTLALGALSALAVGVGYFARGSRLLRAR</sequence>
<protein>
    <recommendedName>
        <fullName evidence="8">Cyclohexanone monooxygenase</fullName>
    </recommendedName>
</protein>
<dbReference type="InterPro" id="IPR020946">
    <property type="entry name" value="Flavin_mOase-like"/>
</dbReference>
<dbReference type="Proteomes" id="UP000016924">
    <property type="component" value="Unassembled WGS sequence"/>
</dbReference>
<gene>
    <name evidence="6" type="ORF">W97_03740</name>
</gene>
<keyword evidence="4" id="KW-0560">Oxidoreductase</keyword>
<name>R7YRH3_CONA1</name>
<accession>R7YRH3</accession>
<dbReference type="PANTHER" id="PTHR42877">
    <property type="entry name" value="L-ORNITHINE N(5)-MONOOXYGENASE-RELATED"/>
    <property type="match status" value="1"/>
</dbReference>
<evidence type="ECO:0000256" key="4">
    <source>
        <dbReference type="ARBA" id="ARBA00023002"/>
    </source>
</evidence>
<dbReference type="GO" id="GO:0050661">
    <property type="term" value="F:NADP binding"/>
    <property type="evidence" value="ECO:0007669"/>
    <property type="project" value="InterPro"/>
</dbReference>